<reference evidence="1" key="1">
    <citation type="submission" date="2018-02" db="EMBL/GenBank/DDBJ databases">
        <authorList>
            <person name="Cohen D.B."/>
            <person name="Kent A.D."/>
        </authorList>
    </citation>
    <scope>NUCLEOTIDE SEQUENCE</scope>
</reference>
<gene>
    <name evidence="1" type="ORF">FSB_LOCUS47305</name>
</gene>
<dbReference type="EMBL" id="OIVN01004819">
    <property type="protein sequence ID" value="SPD19423.1"/>
    <property type="molecule type" value="Genomic_DNA"/>
</dbReference>
<sequence>MIFHKEGLGPRNGAQYGAPFKEEDWNDDEVDFAEAVCSACLSTPASVLPNHHSSSLAAGTSQWEDWNDDDLVEAVRSSLLSTPTSVLPNNHSNSLACGTSQWEDWNGDEEIDFIEAVHSSCLSTPASVLPNNHSSSLSAGTSQWDGTASELCLSENGLYLHELLPAVHSNNDVSVAGTLQWDGTLSESYLSETGLYLHELLPAVHSNNDVSVAGTSQWDGTLSESCLSETGLYLQDLLPAVHSNNDVSEFLQNPIHDGTAETALPVDESTFYEDLGDLGNTAGLSEDGHDGTAETELPVDESTFYEDLGDLGNTAGLSEDGYDFYSGSWVNCPNMRDLEKPINFPPEADLLPERLYGFENVSHDGSAEATFPFDVSELYYEALGDLGNTFGHGYDFISLEDLDEPLDCPPEAQHLSASDLFPTVVSKKERKRKREENDN</sequence>
<protein>
    <submittedName>
        <fullName evidence="1">Uncharacterized protein</fullName>
    </submittedName>
</protein>
<proteinExistence type="predicted"/>
<evidence type="ECO:0000313" key="1">
    <source>
        <dbReference type="EMBL" id="SPD19423.1"/>
    </source>
</evidence>
<organism evidence="1">
    <name type="scientific">Fagus sylvatica</name>
    <name type="common">Beechnut</name>
    <dbReference type="NCBI Taxonomy" id="28930"/>
    <lineage>
        <taxon>Eukaryota</taxon>
        <taxon>Viridiplantae</taxon>
        <taxon>Streptophyta</taxon>
        <taxon>Embryophyta</taxon>
        <taxon>Tracheophyta</taxon>
        <taxon>Spermatophyta</taxon>
        <taxon>Magnoliopsida</taxon>
        <taxon>eudicotyledons</taxon>
        <taxon>Gunneridae</taxon>
        <taxon>Pentapetalae</taxon>
        <taxon>rosids</taxon>
        <taxon>fabids</taxon>
        <taxon>Fagales</taxon>
        <taxon>Fagaceae</taxon>
        <taxon>Fagus</taxon>
    </lineage>
</organism>
<name>A0A2N9I5W9_FAGSY</name>
<accession>A0A2N9I5W9</accession>
<dbReference type="AlphaFoldDB" id="A0A2N9I5W9"/>